<dbReference type="Pfam" id="PF06220">
    <property type="entry name" value="zf-U1"/>
    <property type="match status" value="1"/>
</dbReference>
<dbReference type="Proteomes" id="UP000235220">
    <property type="component" value="Chromosome 13"/>
</dbReference>
<dbReference type="InterPro" id="IPR003604">
    <property type="entry name" value="Matrin/U1-like-C_Znf_C2H2"/>
</dbReference>
<keyword evidence="2" id="KW-0479">Metal-binding</keyword>
<feature type="domain" description="Matrin-type" evidence="7">
    <location>
        <begin position="11"/>
        <end position="42"/>
    </location>
</feature>
<dbReference type="RefSeq" id="XP_018835594.1">
    <property type="nucleotide sequence ID" value="XM_018980049.2"/>
</dbReference>
<dbReference type="RefSeq" id="XP_018835595.1">
    <property type="nucleotide sequence ID" value="XM_018980050.2"/>
</dbReference>
<evidence type="ECO:0000256" key="5">
    <source>
        <dbReference type="ARBA" id="ARBA00023242"/>
    </source>
</evidence>
<evidence type="ECO:0000313" key="8">
    <source>
        <dbReference type="Proteomes" id="UP000235220"/>
    </source>
</evidence>
<dbReference type="InterPro" id="IPR013085">
    <property type="entry name" value="U1-CZ_Znf_C2H2"/>
</dbReference>
<protein>
    <submittedName>
        <fullName evidence="9 10">Zinc finger protein ZOP1</fullName>
    </submittedName>
</protein>
<dbReference type="PROSITE" id="PS50171">
    <property type="entry name" value="ZF_MATRIN"/>
    <property type="match status" value="1"/>
</dbReference>
<dbReference type="GeneID" id="109002348"/>
<dbReference type="SUPFAM" id="SSF57667">
    <property type="entry name" value="beta-beta-alpha zinc fingers"/>
    <property type="match status" value="1"/>
</dbReference>
<dbReference type="GO" id="GO:0008270">
    <property type="term" value="F:zinc ion binding"/>
    <property type="evidence" value="ECO:0007669"/>
    <property type="project" value="UniProtKB-KW"/>
</dbReference>
<dbReference type="AlphaFoldDB" id="A0A2I4FVB5"/>
<dbReference type="GO" id="GO:0003723">
    <property type="term" value="F:RNA binding"/>
    <property type="evidence" value="ECO:0000318"/>
    <property type="project" value="GO_Central"/>
</dbReference>
<feature type="compositionally biased region" description="Basic and acidic residues" evidence="6">
    <location>
        <begin position="215"/>
        <end position="229"/>
    </location>
</feature>
<proteinExistence type="predicted"/>
<dbReference type="PANTHER" id="PTHR13173">
    <property type="entry name" value="WW DOMAIN BINDING PROTEIN 4"/>
    <property type="match status" value="1"/>
</dbReference>
<dbReference type="GO" id="GO:0000398">
    <property type="term" value="P:mRNA splicing, via spliceosome"/>
    <property type="evidence" value="ECO:0007669"/>
    <property type="project" value="InterPro"/>
</dbReference>
<dbReference type="InterPro" id="IPR040023">
    <property type="entry name" value="WBP4"/>
</dbReference>
<accession>A0A2I4FVB5</accession>
<evidence type="ECO:0000313" key="9">
    <source>
        <dbReference type="RefSeq" id="XP_018835594.1"/>
    </source>
</evidence>
<keyword evidence="8" id="KW-1185">Reference proteome</keyword>
<dbReference type="Gramene" id="Jr13_06120_p1">
    <property type="protein sequence ID" value="cds.Jr13_06120_p1"/>
    <property type="gene ID" value="Jr13_06120"/>
</dbReference>
<dbReference type="STRING" id="51240.A0A2I4FVB5"/>
<evidence type="ECO:0000256" key="2">
    <source>
        <dbReference type="ARBA" id="ARBA00022723"/>
    </source>
</evidence>
<feature type="region of interest" description="Disordered" evidence="6">
    <location>
        <begin position="161"/>
        <end position="229"/>
    </location>
</feature>
<keyword evidence="4" id="KW-0862">Zinc</keyword>
<evidence type="ECO:0000313" key="10">
    <source>
        <dbReference type="RefSeq" id="XP_018835595.1"/>
    </source>
</evidence>
<name>A0A2I4FVB5_JUGRE</name>
<dbReference type="KEGG" id="jre:109002348"/>
<dbReference type="InterPro" id="IPR041591">
    <property type="entry name" value="OCRE"/>
</dbReference>
<dbReference type="GO" id="GO:0008380">
    <property type="term" value="P:RNA splicing"/>
    <property type="evidence" value="ECO:0000318"/>
    <property type="project" value="GO_Central"/>
</dbReference>
<evidence type="ECO:0000256" key="6">
    <source>
        <dbReference type="SAM" id="MobiDB-lite"/>
    </source>
</evidence>
<dbReference type="GO" id="GO:0071011">
    <property type="term" value="C:precatalytic spliceosome"/>
    <property type="evidence" value="ECO:0000318"/>
    <property type="project" value="GO_Central"/>
</dbReference>
<dbReference type="InterPro" id="IPR036236">
    <property type="entry name" value="Znf_C2H2_sf"/>
</dbReference>
<comment type="subcellular location">
    <subcellularLocation>
        <location evidence="1">Nucleus</location>
    </subcellularLocation>
</comment>
<dbReference type="Gene3D" id="3.30.160.60">
    <property type="entry name" value="Classic Zinc Finger"/>
    <property type="match status" value="1"/>
</dbReference>
<sequence length="255" mass="28796">MTEYWVSQGNKWCDFCKIFIANNPSSIRNHELGQRHKDSVAKRLDTMRKEGAAKEKQQKEAARALEQIEAKAKRSYQKDIANLQEARDSHAQALNSQEEGEEKWEHDSGSGYYYNQSNGFYYDPNSGFYYSDAIGKWVTQEEAYATPQFSSYFKHREPTLKRPLSASEVGSVTESKGAAKVQNRPAPGPVVSTSLNPMRSVKGAPSSLTVGKRKRQDEKPKVLSKEEATALKAREAAKKRVEEREKPLLGLYKAL</sequence>
<dbReference type="SMART" id="SM00451">
    <property type="entry name" value="ZnF_U1"/>
    <property type="match status" value="1"/>
</dbReference>
<evidence type="ECO:0000256" key="4">
    <source>
        <dbReference type="ARBA" id="ARBA00022833"/>
    </source>
</evidence>
<dbReference type="PANTHER" id="PTHR13173:SF10">
    <property type="entry name" value="WW DOMAIN-BINDING PROTEIN 4"/>
    <property type="match status" value="1"/>
</dbReference>
<organism evidence="8 9">
    <name type="scientific">Juglans regia</name>
    <name type="common">English walnut</name>
    <dbReference type="NCBI Taxonomy" id="51240"/>
    <lineage>
        <taxon>Eukaryota</taxon>
        <taxon>Viridiplantae</taxon>
        <taxon>Streptophyta</taxon>
        <taxon>Embryophyta</taxon>
        <taxon>Tracheophyta</taxon>
        <taxon>Spermatophyta</taxon>
        <taxon>Magnoliopsida</taxon>
        <taxon>eudicotyledons</taxon>
        <taxon>Gunneridae</taxon>
        <taxon>Pentapetalae</taxon>
        <taxon>rosids</taxon>
        <taxon>fabids</taxon>
        <taxon>Fagales</taxon>
        <taxon>Juglandaceae</taxon>
        <taxon>Juglans</taxon>
    </lineage>
</organism>
<evidence type="ECO:0000256" key="3">
    <source>
        <dbReference type="ARBA" id="ARBA00022771"/>
    </source>
</evidence>
<gene>
    <name evidence="9 10" type="primary">LOC109002348</name>
</gene>
<dbReference type="InterPro" id="IPR000690">
    <property type="entry name" value="Matrin/U1-C_Znf_C2H2"/>
</dbReference>
<feature type="region of interest" description="Disordered" evidence="6">
    <location>
        <begin position="87"/>
        <end position="107"/>
    </location>
</feature>
<keyword evidence="3" id="KW-0863">Zinc-finger</keyword>
<dbReference type="OrthoDB" id="191651at2759"/>
<evidence type="ECO:0000259" key="7">
    <source>
        <dbReference type="PROSITE" id="PS50171"/>
    </source>
</evidence>
<keyword evidence="5" id="KW-0539">Nucleus</keyword>
<evidence type="ECO:0000256" key="1">
    <source>
        <dbReference type="ARBA" id="ARBA00004123"/>
    </source>
</evidence>
<reference evidence="9 10" key="1">
    <citation type="submission" date="2025-04" db="UniProtKB">
        <authorList>
            <consortium name="RefSeq"/>
        </authorList>
    </citation>
    <scope>IDENTIFICATION</scope>
    <source>
        <tissue evidence="9 10">Leaves</tissue>
    </source>
</reference>
<dbReference type="Pfam" id="PF17780">
    <property type="entry name" value="OCRE"/>
    <property type="match status" value="1"/>
</dbReference>